<sequence>MTATPIKPERQKRGASAESEQASLGTVSKRLKRIGQRFPISSRLIPSTVLFRSTSTIDLVPMSDTDSDTLPEAPLPFSAATLEYVLQFLENRPVVVRDLAFPRDWETMRALSELSTNWLLERATHLHATRNAALSTLVAFDDSYECEHSCRGVVWTSFAQAFTTTNKRKLRKMSEDDRAFDCKDCDVMQ</sequence>
<evidence type="ECO:0000313" key="3">
    <source>
        <dbReference type="Proteomes" id="UP000321518"/>
    </source>
</evidence>
<dbReference type="EMBL" id="BJWK01000001">
    <property type="protein sequence ID" value="GEM06584.1"/>
    <property type="molecule type" value="Genomic_DNA"/>
</dbReference>
<comment type="caution">
    <text evidence="2">The sequence shown here is derived from an EMBL/GenBank/DDBJ whole genome shotgun (WGS) entry which is preliminary data.</text>
</comment>
<dbReference type="Proteomes" id="UP000321518">
    <property type="component" value="Unassembled WGS sequence"/>
</dbReference>
<feature type="region of interest" description="Disordered" evidence="1">
    <location>
        <begin position="1"/>
        <end position="26"/>
    </location>
</feature>
<name>A0A511KAX6_RHOTO</name>
<evidence type="ECO:0000313" key="2">
    <source>
        <dbReference type="EMBL" id="GEM06584.1"/>
    </source>
</evidence>
<accession>A0A511KAX6</accession>
<evidence type="ECO:0000256" key="1">
    <source>
        <dbReference type="SAM" id="MobiDB-lite"/>
    </source>
</evidence>
<reference evidence="2 3" key="1">
    <citation type="submission" date="2019-07" db="EMBL/GenBank/DDBJ databases">
        <title>Rhodotorula toruloides NBRC10032 genome sequencing.</title>
        <authorList>
            <person name="Shida Y."/>
            <person name="Takaku H."/>
            <person name="Ogasawara W."/>
            <person name="Mori K."/>
        </authorList>
    </citation>
    <scope>NUCLEOTIDE SEQUENCE [LARGE SCALE GENOMIC DNA]</scope>
    <source>
        <strain evidence="2 3">NBRC10032</strain>
    </source>
</reference>
<proteinExistence type="predicted"/>
<organism evidence="2 3">
    <name type="scientific">Rhodotorula toruloides</name>
    <name type="common">Yeast</name>
    <name type="synonym">Rhodosporidium toruloides</name>
    <dbReference type="NCBI Taxonomy" id="5286"/>
    <lineage>
        <taxon>Eukaryota</taxon>
        <taxon>Fungi</taxon>
        <taxon>Dikarya</taxon>
        <taxon>Basidiomycota</taxon>
        <taxon>Pucciniomycotina</taxon>
        <taxon>Microbotryomycetes</taxon>
        <taxon>Sporidiobolales</taxon>
        <taxon>Sporidiobolaceae</taxon>
        <taxon>Rhodotorula</taxon>
    </lineage>
</organism>
<dbReference type="OrthoDB" id="3184970at2759"/>
<gene>
    <name evidence="2" type="ORF">Rt10032_c01g0601</name>
</gene>
<protein>
    <submittedName>
        <fullName evidence="2">Uncharacterized protein</fullName>
    </submittedName>
</protein>
<dbReference type="AlphaFoldDB" id="A0A511KAX6"/>